<gene>
    <name evidence="1" type="ORF">MML48_5g00011373</name>
</gene>
<evidence type="ECO:0000313" key="2">
    <source>
        <dbReference type="Proteomes" id="UP001056778"/>
    </source>
</evidence>
<protein>
    <submittedName>
        <fullName evidence="1">Uncharacterized protein</fullName>
    </submittedName>
</protein>
<organism evidence="1 2">
    <name type="scientific">Holotrichia oblita</name>
    <name type="common">Chafer beetle</name>
    <dbReference type="NCBI Taxonomy" id="644536"/>
    <lineage>
        <taxon>Eukaryota</taxon>
        <taxon>Metazoa</taxon>
        <taxon>Ecdysozoa</taxon>
        <taxon>Arthropoda</taxon>
        <taxon>Hexapoda</taxon>
        <taxon>Insecta</taxon>
        <taxon>Pterygota</taxon>
        <taxon>Neoptera</taxon>
        <taxon>Endopterygota</taxon>
        <taxon>Coleoptera</taxon>
        <taxon>Polyphaga</taxon>
        <taxon>Scarabaeiformia</taxon>
        <taxon>Scarabaeidae</taxon>
        <taxon>Melolonthinae</taxon>
        <taxon>Holotrichia</taxon>
    </lineage>
</organism>
<keyword evidence="2" id="KW-1185">Reference proteome</keyword>
<dbReference type="EMBL" id="CM043019">
    <property type="protein sequence ID" value="KAI4460884.1"/>
    <property type="molecule type" value="Genomic_DNA"/>
</dbReference>
<comment type="caution">
    <text evidence="1">The sequence shown here is derived from an EMBL/GenBank/DDBJ whole genome shotgun (WGS) entry which is preliminary data.</text>
</comment>
<accession>A0ACB9T2C8</accession>
<proteinExistence type="predicted"/>
<name>A0ACB9T2C8_HOLOL</name>
<evidence type="ECO:0000313" key="1">
    <source>
        <dbReference type="EMBL" id="KAI4460884.1"/>
    </source>
</evidence>
<reference evidence="1" key="1">
    <citation type="submission" date="2022-04" db="EMBL/GenBank/DDBJ databases">
        <title>Chromosome-scale genome assembly of Holotrichia oblita Faldermann.</title>
        <authorList>
            <person name="Rongchong L."/>
        </authorList>
    </citation>
    <scope>NUCLEOTIDE SEQUENCE</scope>
    <source>
        <strain evidence="1">81SQS9</strain>
    </source>
</reference>
<sequence length="132" mass="14855">MNCLEEDNDIQEADVNILPPENGNETGVDSDGSDDEHSGDVNHLPRRILYQPCEIVSVNDDEFEPDDPMPLSELQKNEKAQRKTYQKSTWVKNPKKVPDNDIVIICNPLPCSAEAANTSTPIDLFKLFLMKN</sequence>
<dbReference type="Proteomes" id="UP001056778">
    <property type="component" value="Chromosome 5"/>
</dbReference>